<dbReference type="InterPro" id="IPR050965">
    <property type="entry name" value="UPF0336/Enoyl-CoA_hydratase"/>
</dbReference>
<dbReference type="PANTHER" id="PTHR43437">
    <property type="entry name" value="HYDROXYACYL-THIOESTER DEHYDRATASE TYPE 2, MITOCHONDRIAL-RELATED"/>
    <property type="match status" value="1"/>
</dbReference>
<evidence type="ECO:0000313" key="3">
    <source>
        <dbReference type="Proteomes" id="UP001403385"/>
    </source>
</evidence>
<dbReference type="InterPro" id="IPR029069">
    <property type="entry name" value="HotDog_dom_sf"/>
</dbReference>
<protein>
    <submittedName>
        <fullName evidence="2">MaoC family dehydratase</fullName>
    </submittedName>
</protein>
<dbReference type="AlphaFoldDB" id="A0AAW9S2F1"/>
<dbReference type="Pfam" id="PF01575">
    <property type="entry name" value="MaoC_dehydratas"/>
    <property type="match status" value="1"/>
</dbReference>
<evidence type="ECO:0000313" key="2">
    <source>
        <dbReference type="EMBL" id="MEN7546600.1"/>
    </source>
</evidence>
<evidence type="ECO:0000259" key="1">
    <source>
        <dbReference type="Pfam" id="PF01575"/>
    </source>
</evidence>
<dbReference type="GO" id="GO:0006633">
    <property type="term" value="P:fatty acid biosynthetic process"/>
    <property type="evidence" value="ECO:0007669"/>
    <property type="project" value="TreeGrafter"/>
</dbReference>
<sequence length="136" mass="15245">MAKLQVGDMHESEFSLLQNQVNAFAELTGDHNPLHLDAEYAAKTVFKRPIIHGFLSASIFSKVLGTEFPGEGSVYLSQQMAFKRPMYVETLYKAVFTIEEVNEAKHTARISTRIFDATTNKLTVEGSAEVMNKEML</sequence>
<feature type="domain" description="MaoC-like" evidence="1">
    <location>
        <begin position="12"/>
        <end position="107"/>
    </location>
</feature>
<reference evidence="2 3" key="1">
    <citation type="submission" date="2024-04" db="EMBL/GenBank/DDBJ databases">
        <title>Novel genus in family Flammeovirgaceae.</title>
        <authorList>
            <person name="Nguyen T.H."/>
            <person name="Vuong T.Q."/>
            <person name="Le H."/>
            <person name="Kim S.-G."/>
        </authorList>
    </citation>
    <scope>NUCLEOTIDE SEQUENCE [LARGE SCALE GENOMIC DNA]</scope>
    <source>
        <strain evidence="2 3">JCM 23209</strain>
    </source>
</reference>
<dbReference type="RefSeq" id="WP_346819384.1">
    <property type="nucleotide sequence ID" value="NZ_JBDKWZ010000001.1"/>
</dbReference>
<dbReference type="Gene3D" id="3.10.129.10">
    <property type="entry name" value="Hotdog Thioesterase"/>
    <property type="match status" value="1"/>
</dbReference>
<proteinExistence type="predicted"/>
<dbReference type="InterPro" id="IPR002539">
    <property type="entry name" value="MaoC-like_dom"/>
</dbReference>
<accession>A0AAW9S2F1</accession>
<organism evidence="2 3">
    <name type="scientific">Rapidithrix thailandica</name>
    <dbReference type="NCBI Taxonomy" id="413964"/>
    <lineage>
        <taxon>Bacteria</taxon>
        <taxon>Pseudomonadati</taxon>
        <taxon>Bacteroidota</taxon>
        <taxon>Cytophagia</taxon>
        <taxon>Cytophagales</taxon>
        <taxon>Flammeovirgaceae</taxon>
        <taxon>Rapidithrix</taxon>
    </lineage>
</organism>
<dbReference type="PANTHER" id="PTHR43437:SF3">
    <property type="entry name" value="HYDROXYACYL-THIOESTER DEHYDRATASE TYPE 2, MITOCHONDRIAL"/>
    <property type="match status" value="1"/>
</dbReference>
<dbReference type="EMBL" id="JBDKWZ010000001">
    <property type="protein sequence ID" value="MEN7546600.1"/>
    <property type="molecule type" value="Genomic_DNA"/>
</dbReference>
<comment type="caution">
    <text evidence="2">The sequence shown here is derived from an EMBL/GenBank/DDBJ whole genome shotgun (WGS) entry which is preliminary data.</text>
</comment>
<dbReference type="CDD" id="cd03449">
    <property type="entry name" value="R_hydratase"/>
    <property type="match status" value="1"/>
</dbReference>
<dbReference type="Proteomes" id="UP001403385">
    <property type="component" value="Unassembled WGS sequence"/>
</dbReference>
<dbReference type="SUPFAM" id="SSF54637">
    <property type="entry name" value="Thioesterase/thiol ester dehydrase-isomerase"/>
    <property type="match status" value="1"/>
</dbReference>
<dbReference type="GO" id="GO:0019171">
    <property type="term" value="F:(3R)-hydroxyacyl-[acyl-carrier-protein] dehydratase activity"/>
    <property type="evidence" value="ECO:0007669"/>
    <property type="project" value="TreeGrafter"/>
</dbReference>
<gene>
    <name evidence="2" type="ORF">AAG747_01695</name>
</gene>
<name>A0AAW9S2F1_9BACT</name>
<keyword evidence="3" id="KW-1185">Reference proteome</keyword>